<feature type="compositionally biased region" description="Basic residues" evidence="1">
    <location>
        <begin position="216"/>
        <end position="227"/>
    </location>
</feature>
<sequence length="241" mass="27234">MTAWSMVKKLEMEKKRPSREDRAAANKMEYSQDLSDCSGESDEWTSSESEAKQQGGRGDLGGYVKTLFQGMDISNKPHRQLCRSPCLDRPSFSQSSIQVPVDHQLKLEDTKSNLNREYQSKMDFALKLGYTAEQIAAVLSKLGAEVLINDILAELVRLGNKGESEAQSSGSGCSSNLVPRGVSPKETATPELSLEDEIAIRKKEIAEKILENRKKENNKKRERRKIKKEKERSKERKKERV</sequence>
<dbReference type="Pfam" id="PF18039">
    <property type="entry name" value="UBA_6"/>
    <property type="match status" value="1"/>
</dbReference>
<dbReference type="GO" id="GO:0036464">
    <property type="term" value="C:cytoplasmic ribonucleoprotein granule"/>
    <property type="evidence" value="ECO:0007669"/>
    <property type="project" value="TreeGrafter"/>
</dbReference>
<dbReference type="Proteomes" id="UP000694569">
    <property type="component" value="Unplaced"/>
</dbReference>
<dbReference type="PANTHER" id="PTHR12876">
    <property type="entry name" value="N4BP1-RELATED"/>
    <property type="match status" value="1"/>
</dbReference>
<reference evidence="3" key="2">
    <citation type="submission" date="2025-09" db="UniProtKB">
        <authorList>
            <consortium name="Ensembl"/>
        </authorList>
    </citation>
    <scope>IDENTIFICATION</scope>
</reference>
<reference evidence="3" key="1">
    <citation type="submission" date="2025-08" db="UniProtKB">
        <authorList>
            <consortium name="Ensembl"/>
        </authorList>
    </citation>
    <scope>IDENTIFICATION</scope>
</reference>
<evidence type="ECO:0000256" key="1">
    <source>
        <dbReference type="SAM" id="MobiDB-lite"/>
    </source>
</evidence>
<feature type="compositionally biased region" description="Basic and acidic residues" evidence="1">
    <location>
        <begin position="8"/>
        <end position="24"/>
    </location>
</feature>
<proteinExistence type="predicted"/>
<feature type="compositionally biased region" description="Basic and acidic residues" evidence="1">
    <location>
        <begin position="228"/>
        <end position="241"/>
    </location>
</feature>
<dbReference type="GO" id="GO:0003729">
    <property type="term" value="F:mRNA binding"/>
    <property type="evidence" value="ECO:0007669"/>
    <property type="project" value="TreeGrafter"/>
</dbReference>
<feature type="region of interest" description="Disordered" evidence="1">
    <location>
        <begin position="163"/>
        <end position="194"/>
    </location>
</feature>
<evidence type="ECO:0000313" key="3">
    <source>
        <dbReference type="Ensembl" id="ENSLLEP00000045281.1"/>
    </source>
</evidence>
<dbReference type="Ensembl" id="ENSLLET00000047087.1">
    <property type="protein sequence ID" value="ENSLLEP00000045281.1"/>
    <property type="gene ID" value="ENSLLEG00000028714.1"/>
</dbReference>
<dbReference type="InterPro" id="IPR040546">
    <property type="entry name" value="Rege-1_UBA-like"/>
</dbReference>
<dbReference type="PANTHER" id="PTHR12876:SF27">
    <property type="entry name" value="RIBONUCLEASE ZC3H12B-RELATED"/>
    <property type="match status" value="1"/>
</dbReference>
<accession>A0A8C5R1E3</accession>
<protein>
    <recommendedName>
        <fullName evidence="2">Rege-1 UBA-like domain-containing protein</fullName>
    </recommendedName>
</protein>
<dbReference type="AlphaFoldDB" id="A0A8C5R1E3"/>
<dbReference type="GeneTree" id="ENSGT00940000159316"/>
<organism evidence="3 4">
    <name type="scientific">Leptobrachium leishanense</name>
    <name type="common">Leishan spiny toad</name>
    <dbReference type="NCBI Taxonomy" id="445787"/>
    <lineage>
        <taxon>Eukaryota</taxon>
        <taxon>Metazoa</taxon>
        <taxon>Chordata</taxon>
        <taxon>Craniata</taxon>
        <taxon>Vertebrata</taxon>
        <taxon>Euteleostomi</taxon>
        <taxon>Amphibia</taxon>
        <taxon>Batrachia</taxon>
        <taxon>Anura</taxon>
        <taxon>Pelobatoidea</taxon>
        <taxon>Megophryidae</taxon>
        <taxon>Leptobrachium</taxon>
    </lineage>
</organism>
<feature type="region of interest" description="Disordered" evidence="1">
    <location>
        <begin position="209"/>
        <end position="241"/>
    </location>
</feature>
<dbReference type="GO" id="GO:0005634">
    <property type="term" value="C:nucleus"/>
    <property type="evidence" value="ECO:0007669"/>
    <property type="project" value="TreeGrafter"/>
</dbReference>
<feature type="domain" description="Rege-1 UBA-like" evidence="2">
    <location>
        <begin position="118"/>
        <end position="159"/>
    </location>
</feature>
<dbReference type="GO" id="GO:0004521">
    <property type="term" value="F:RNA endonuclease activity"/>
    <property type="evidence" value="ECO:0007669"/>
    <property type="project" value="TreeGrafter"/>
</dbReference>
<name>A0A8C5R1E3_9ANUR</name>
<feature type="region of interest" description="Disordered" evidence="1">
    <location>
        <begin position="1"/>
        <end position="58"/>
    </location>
</feature>
<keyword evidence="4" id="KW-1185">Reference proteome</keyword>
<feature type="compositionally biased region" description="Low complexity" evidence="1">
    <location>
        <begin position="165"/>
        <end position="175"/>
    </location>
</feature>
<dbReference type="InterPro" id="IPR051101">
    <property type="entry name" value="ZC3H12/N4BP1_RNase_Reg"/>
</dbReference>
<evidence type="ECO:0000259" key="2">
    <source>
        <dbReference type="Pfam" id="PF18039"/>
    </source>
</evidence>
<evidence type="ECO:0000313" key="4">
    <source>
        <dbReference type="Proteomes" id="UP000694569"/>
    </source>
</evidence>
<dbReference type="OrthoDB" id="392925at2759"/>